<organism evidence="2 3">
    <name type="scientific">Halomarina halobia</name>
    <dbReference type="NCBI Taxonomy" id="3033386"/>
    <lineage>
        <taxon>Archaea</taxon>
        <taxon>Methanobacteriati</taxon>
        <taxon>Methanobacteriota</taxon>
        <taxon>Stenosarchaea group</taxon>
        <taxon>Halobacteria</taxon>
        <taxon>Halobacteriales</taxon>
        <taxon>Natronomonadaceae</taxon>
        <taxon>Halomarina</taxon>
    </lineage>
</organism>
<dbReference type="EMBL" id="JBHTBF010000001">
    <property type="protein sequence ID" value="MFC7315833.1"/>
    <property type="molecule type" value="Genomic_DNA"/>
</dbReference>
<evidence type="ECO:0000259" key="1">
    <source>
        <dbReference type="Pfam" id="PF26404"/>
    </source>
</evidence>
<name>A0ABD6A6H8_9EURY</name>
<comment type="caution">
    <text evidence="2">The sequence shown here is derived from an EMBL/GenBank/DDBJ whole genome shotgun (WGS) entry which is preliminary data.</text>
</comment>
<evidence type="ECO:0000313" key="2">
    <source>
        <dbReference type="EMBL" id="MFC7315833.1"/>
    </source>
</evidence>
<protein>
    <recommendedName>
        <fullName evidence="1">Domain of unknown function domain-containing protein</fullName>
    </recommendedName>
</protein>
<reference evidence="2 3" key="1">
    <citation type="journal article" date="2019" name="Int. J. Syst. Evol. Microbiol.">
        <title>The Global Catalogue of Microorganisms (GCM) 10K type strain sequencing project: providing services to taxonomists for standard genome sequencing and annotation.</title>
        <authorList>
            <consortium name="The Broad Institute Genomics Platform"/>
            <consortium name="The Broad Institute Genome Sequencing Center for Infectious Disease"/>
            <person name="Wu L."/>
            <person name="Ma J."/>
        </authorList>
    </citation>
    <scope>NUCLEOTIDE SEQUENCE [LARGE SCALE GENOMIC DNA]</scope>
    <source>
        <strain evidence="2 3">PSR21</strain>
    </source>
</reference>
<dbReference type="Pfam" id="PF26404">
    <property type="entry name" value="DUF8102"/>
    <property type="match status" value="1"/>
</dbReference>
<accession>A0ABD6A6H8</accession>
<dbReference type="RefSeq" id="WP_276305234.1">
    <property type="nucleotide sequence ID" value="NZ_CP119992.1"/>
</dbReference>
<dbReference type="AlphaFoldDB" id="A0ABD6A6H8"/>
<sequence>MANRKNAMLTSEDRRWLTGEKTYDGKHAKQQRYQRRKDIRERIYNSILDFTVLLEHLDEDERGKIFEGTSGNGRVWELEDEQLREGIANGLAFLLTSVDVTALLRGTDGEQEPTVAEQVLFDALYRAGRKNGVLVEDMDVRLKTKRVSIPELLSDLEAGNEISSEGLRLLIESDIADKTVVQECIREVVFGRAPLAEEHDEEGVDHTEGEE</sequence>
<proteinExistence type="predicted"/>
<gene>
    <name evidence="2" type="ORF">ACFQPE_03355</name>
</gene>
<dbReference type="InterPro" id="IPR058415">
    <property type="entry name" value="DUF8102"/>
</dbReference>
<dbReference type="Proteomes" id="UP001596547">
    <property type="component" value="Unassembled WGS sequence"/>
</dbReference>
<dbReference type="GeneID" id="79314809"/>
<feature type="domain" description="Domain of unknown function" evidence="1">
    <location>
        <begin position="8"/>
        <end position="180"/>
    </location>
</feature>
<keyword evidence="3" id="KW-1185">Reference proteome</keyword>
<evidence type="ECO:0000313" key="3">
    <source>
        <dbReference type="Proteomes" id="UP001596547"/>
    </source>
</evidence>